<reference evidence="6 7" key="1">
    <citation type="submission" date="2014-04" db="EMBL/GenBank/DDBJ databases">
        <title>Draft genome sequence of Bacillus azotoformans MEV2011, a (co-) denitrifying strain unable to grow in the presence of oxygen.</title>
        <authorList>
            <person name="Nielsen M."/>
            <person name="Schreiber L."/>
            <person name="Finster K."/>
            <person name="Schramm A."/>
        </authorList>
    </citation>
    <scope>NUCLEOTIDE SEQUENCE [LARGE SCALE GENOMIC DNA]</scope>
    <source>
        <strain evidence="6 7">MEV2011</strain>
    </source>
</reference>
<dbReference type="PATRIC" id="fig|1348973.3.peg.2588"/>
<evidence type="ECO:0000313" key="6">
    <source>
        <dbReference type="EMBL" id="KEF37919.1"/>
    </source>
</evidence>
<evidence type="ECO:0000313" key="7">
    <source>
        <dbReference type="Proteomes" id="UP000027936"/>
    </source>
</evidence>
<feature type="active site" description="Proton donor" evidence="4">
    <location>
        <position position="226"/>
    </location>
</feature>
<evidence type="ECO:0000256" key="3">
    <source>
        <dbReference type="ARBA" id="ARBA00023295"/>
    </source>
</evidence>
<keyword evidence="2 4" id="KW-0378">Hydrolase</keyword>
<name>A0A072NJN4_SCHAZ</name>
<accession>A0A072NJN4</accession>
<dbReference type="PANTHER" id="PTHR40079">
    <property type="entry name" value="MANNAN ENDO-1,4-BETA-MANNOSIDASE E-RELATED"/>
    <property type="match status" value="1"/>
</dbReference>
<dbReference type="EMBL" id="JJRY01000010">
    <property type="protein sequence ID" value="KEF37919.1"/>
    <property type="molecule type" value="Genomic_DNA"/>
</dbReference>
<dbReference type="InterPro" id="IPR017853">
    <property type="entry name" value="GH"/>
</dbReference>
<evidence type="ECO:0000256" key="4">
    <source>
        <dbReference type="PROSITE-ProRule" id="PRU01100"/>
    </source>
</evidence>
<dbReference type="InterPro" id="IPR000805">
    <property type="entry name" value="Glyco_hydro_26"/>
</dbReference>
<feature type="domain" description="GH26" evidence="5">
    <location>
        <begin position="107"/>
        <end position="409"/>
    </location>
</feature>
<protein>
    <submittedName>
        <fullName evidence="6">Beta-mannanase</fullName>
    </submittedName>
</protein>
<dbReference type="GO" id="GO:0016985">
    <property type="term" value="F:mannan endo-1,4-beta-mannosidase activity"/>
    <property type="evidence" value="ECO:0007669"/>
    <property type="project" value="InterPro"/>
</dbReference>
<sequence>MKKYLFWIAVVLVFINVLLIWDVATASDPTELKMNLEKAINNEEWNFAATYSKELAVFYDTNQDYDKAVQYYRAVADYWTRAGHASWGIVNLIRADHIDTEMGLFVEETYSAQEKLAKFEPPSGTYLGMFVAGKRENGSVNKVNELYGKKHAIYLTYTTWRKKYNDTNSYFPIAFAEKVKENGGAMQIGWEPSKGLDDVVDDDYVRQFAREAKAAGIPVFLRFAGEMNGEWVPWNGNPEKYREKFKLIHDIMAEEAPNVAMVWSPNFLPRHNIEPYYPGDDIVDWVGFSLYTIPFSHGKEVPGGNPIDYLRPLYEKYSHKPIMLSEGAVSHYSYELGKDFSEWAAGQIGNMYGFLPRLYPKVKAITYFNLDKRTTNYDNQNNNYDMGDSRLVDNTYKRIIASDWFLSDVTASGSGQKASKFERIENISKLANKRNCFVYVKLPLGEQPYVVAAYQGKNKLAESYVQPWEMQIDFSKVRESEPITVIAYDRNLKSLAKKNFMSRR</sequence>
<dbReference type="Pfam" id="PF02156">
    <property type="entry name" value="Glyco_hydro_26"/>
    <property type="match status" value="1"/>
</dbReference>
<comment type="similarity">
    <text evidence="1 4">Belongs to the glycosyl hydrolase 26 family.</text>
</comment>
<evidence type="ECO:0000256" key="2">
    <source>
        <dbReference type="ARBA" id="ARBA00022801"/>
    </source>
</evidence>
<evidence type="ECO:0000256" key="1">
    <source>
        <dbReference type="ARBA" id="ARBA00007754"/>
    </source>
</evidence>
<dbReference type="AlphaFoldDB" id="A0A072NJN4"/>
<dbReference type="InterPro" id="IPR022790">
    <property type="entry name" value="GH26_dom"/>
</dbReference>
<gene>
    <name evidence="6" type="ORF">M670_02675</name>
</gene>
<dbReference type="SUPFAM" id="SSF51445">
    <property type="entry name" value="(Trans)glycosidases"/>
    <property type="match status" value="1"/>
</dbReference>
<proteinExistence type="inferred from homology"/>
<dbReference type="Proteomes" id="UP000027936">
    <property type="component" value="Unassembled WGS sequence"/>
</dbReference>
<dbReference type="Gene3D" id="3.20.20.80">
    <property type="entry name" value="Glycosidases"/>
    <property type="match status" value="1"/>
</dbReference>
<dbReference type="GO" id="GO:0006080">
    <property type="term" value="P:substituted mannan metabolic process"/>
    <property type="evidence" value="ECO:0007669"/>
    <property type="project" value="InterPro"/>
</dbReference>
<feature type="active site" description="Nucleophile" evidence="4">
    <location>
        <position position="326"/>
    </location>
</feature>
<dbReference type="PANTHER" id="PTHR40079:SF4">
    <property type="entry name" value="GH26 DOMAIN-CONTAINING PROTEIN-RELATED"/>
    <property type="match status" value="1"/>
</dbReference>
<organism evidence="6 7">
    <name type="scientific">Schinkia azotoformans MEV2011</name>
    <dbReference type="NCBI Taxonomy" id="1348973"/>
    <lineage>
        <taxon>Bacteria</taxon>
        <taxon>Bacillati</taxon>
        <taxon>Bacillota</taxon>
        <taxon>Bacilli</taxon>
        <taxon>Bacillales</taxon>
        <taxon>Bacillaceae</taxon>
        <taxon>Calidifontibacillus/Schinkia group</taxon>
        <taxon>Schinkia</taxon>
    </lineage>
</organism>
<comment type="caution">
    <text evidence="6">The sequence shown here is derived from an EMBL/GenBank/DDBJ whole genome shotgun (WGS) entry which is preliminary data.</text>
</comment>
<keyword evidence="3 4" id="KW-0326">Glycosidase</keyword>
<dbReference type="OrthoDB" id="185675at2"/>
<dbReference type="PROSITE" id="PS51764">
    <property type="entry name" value="GH26"/>
    <property type="match status" value="1"/>
</dbReference>
<dbReference type="RefSeq" id="WP_051678205.1">
    <property type="nucleotide sequence ID" value="NZ_JJRY01000010.1"/>
</dbReference>
<evidence type="ECO:0000259" key="5">
    <source>
        <dbReference type="PROSITE" id="PS51764"/>
    </source>
</evidence>